<accession>A0A2Z2NYN7</accession>
<organism evidence="1 2">
    <name type="scientific">Granulosicoccus antarcticus IMCC3135</name>
    <dbReference type="NCBI Taxonomy" id="1192854"/>
    <lineage>
        <taxon>Bacteria</taxon>
        <taxon>Pseudomonadati</taxon>
        <taxon>Pseudomonadota</taxon>
        <taxon>Gammaproteobacteria</taxon>
        <taxon>Chromatiales</taxon>
        <taxon>Granulosicoccaceae</taxon>
        <taxon>Granulosicoccus</taxon>
    </lineage>
</organism>
<dbReference type="GO" id="GO:0016627">
    <property type="term" value="F:oxidoreductase activity, acting on the CH-CH group of donors"/>
    <property type="evidence" value="ECO:0007669"/>
    <property type="project" value="InterPro"/>
</dbReference>
<sequence length="68" mass="7333">MLKSFLARCGSKMLIDCCQVEGGLGISESLPKGVQGSLPLARMFRDIVGTTLLDSPNDFPEEFIATNI</sequence>
<gene>
    <name evidence="1" type="ORF">IMCC3135_10810</name>
</gene>
<evidence type="ECO:0000313" key="1">
    <source>
        <dbReference type="EMBL" id="ASJ72254.1"/>
    </source>
</evidence>
<dbReference type="Proteomes" id="UP000250079">
    <property type="component" value="Chromosome"/>
</dbReference>
<name>A0A2Z2NYN7_9GAMM</name>
<dbReference type="EMBL" id="CP018632">
    <property type="protein sequence ID" value="ASJ72254.1"/>
    <property type="molecule type" value="Genomic_DNA"/>
</dbReference>
<dbReference type="KEGG" id="gai:IMCC3135_10810"/>
<protein>
    <submittedName>
        <fullName evidence="1">Uncharacterized protein</fullName>
    </submittedName>
</protein>
<dbReference type="AlphaFoldDB" id="A0A2Z2NYN7"/>
<proteinExistence type="predicted"/>
<dbReference type="InterPro" id="IPR036250">
    <property type="entry name" value="AcylCo_DH-like_C"/>
</dbReference>
<dbReference type="SUPFAM" id="SSF47203">
    <property type="entry name" value="Acyl-CoA dehydrogenase C-terminal domain-like"/>
    <property type="match status" value="1"/>
</dbReference>
<evidence type="ECO:0000313" key="2">
    <source>
        <dbReference type="Proteomes" id="UP000250079"/>
    </source>
</evidence>
<keyword evidence="2" id="KW-1185">Reference proteome</keyword>
<reference evidence="1 2" key="1">
    <citation type="submission" date="2016-12" db="EMBL/GenBank/DDBJ databases">
        <authorList>
            <person name="Song W.-J."/>
            <person name="Kurnit D.M."/>
        </authorList>
    </citation>
    <scope>NUCLEOTIDE SEQUENCE [LARGE SCALE GENOMIC DNA]</scope>
    <source>
        <strain evidence="1 2">IMCC3135</strain>
    </source>
</reference>